<feature type="compositionally biased region" description="Basic and acidic residues" evidence="12">
    <location>
        <begin position="1216"/>
        <end position="1227"/>
    </location>
</feature>
<evidence type="ECO:0000256" key="3">
    <source>
        <dbReference type="ARBA" id="ARBA00010511"/>
    </source>
</evidence>
<feature type="compositionally biased region" description="Basic and acidic residues" evidence="12">
    <location>
        <begin position="1237"/>
        <end position="1246"/>
    </location>
</feature>
<evidence type="ECO:0000259" key="13">
    <source>
        <dbReference type="Pfam" id="PF08166"/>
    </source>
</evidence>
<evidence type="ECO:0000256" key="6">
    <source>
        <dbReference type="ARBA" id="ARBA00022491"/>
    </source>
</evidence>
<feature type="domain" description="PELP1 middle" evidence="13">
    <location>
        <begin position="464"/>
        <end position="519"/>
    </location>
</feature>
<comment type="subcellular location">
    <subcellularLocation>
        <location evidence="2">Cytoplasm</location>
    </subcellularLocation>
    <subcellularLocation>
        <location evidence="1">Nucleus</location>
    </subcellularLocation>
</comment>
<feature type="region of interest" description="Disordered" evidence="12">
    <location>
        <begin position="754"/>
        <end position="784"/>
    </location>
</feature>
<keyword evidence="7" id="KW-0677">Repeat</keyword>
<organism evidence="15 16">
    <name type="scientific">Labeo rohita</name>
    <name type="common">Indian major carp</name>
    <name type="synonym">Cyprinus rohita</name>
    <dbReference type="NCBI Taxonomy" id="84645"/>
    <lineage>
        <taxon>Eukaryota</taxon>
        <taxon>Metazoa</taxon>
        <taxon>Chordata</taxon>
        <taxon>Craniata</taxon>
        <taxon>Vertebrata</taxon>
        <taxon>Euteleostomi</taxon>
        <taxon>Actinopterygii</taxon>
        <taxon>Neopterygii</taxon>
        <taxon>Teleostei</taxon>
        <taxon>Ostariophysi</taxon>
        <taxon>Cypriniformes</taxon>
        <taxon>Cyprinidae</taxon>
        <taxon>Labeoninae</taxon>
        <taxon>Labeonini</taxon>
        <taxon>Labeo</taxon>
    </lineage>
</organism>
<evidence type="ECO:0000256" key="10">
    <source>
        <dbReference type="ARBA" id="ARBA00023242"/>
    </source>
</evidence>
<feature type="compositionally biased region" description="Basic and acidic residues" evidence="12">
    <location>
        <begin position="1125"/>
        <end position="1148"/>
    </location>
</feature>
<dbReference type="InterPro" id="IPR016024">
    <property type="entry name" value="ARM-type_fold"/>
</dbReference>
<feature type="region of interest" description="Disordered" evidence="12">
    <location>
        <begin position="1113"/>
        <end position="1272"/>
    </location>
</feature>
<reference evidence="15 16" key="1">
    <citation type="submission" date="2022-01" db="EMBL/GenBank/DDBJ databases">
        <title>A high-quality chromosome-level genome assembly of rohu carp, Labeo rohita.</title>
        <authorList>
            <person name="Arick M.A. II"/>
            <person name="Hsu C.-Y."/>
            <person name="Magbanua Z."/>
            <person name="Pechanova O."/>
            <person name="Grover C."/>
            <person name="Miller E."/>
            <person name="Thrash A."/>
            <person name="Ezzel L."/>
            <person name="Alam S."/>
            <person name="Benzie J."/>
            <person name="Hamilton M."/>
            <person name="Karsi A."/>
            <person name="Lawrence M.L."/>
            <person name="Peterson D.G."/>
        </authorList>
    </citation>
    <scope>NUCLEOTIDE SEQUENCE [LARGE SCALE GENOMIC DNA]</scope>
    <source>
        <strain evidence="16">BAU-BD-2019</strain>
        <tissue evidence="15">Blood</tissue>
    </source>
</reference>
<comment type="caution">
    <text evidence="15">The sequence shown here is derived from an EMBL/GenBank/DDBJ whole genome shotgun (WGS) entry which is preliminary data.</text>
</comment>
<evidence type="ECO:0000256" key="9">
    <source>
        <dbReference type="ARBA" id="ARBA00023163"/>
    </source>
</evidence>
<keyword evidence="5" id="KW-0963">Cytoplasm</keyword>
<dbReference type="Pfam" id="PF08167">
    <property type="entry name" value="RIX1"/>
    <property type="match status" value="1"/>
</dbReference>
<dbReference type="PANTHER" id="PTHR34105:SF1">
    <property type="entry name" value="PROLINE-, GLUTAMIC ACID- AND LEUCINE-RICH PROTEIN 1"/>
    <property type="match status" value="1"/>
</dbReference>
<name>A0ABQ8MIQ1_LABRO</name>
<feature type="compositionally biased region" description="Low complexity" evidence="12">
    <location>
        <begin position="755"/>
        <end position="784"/>
    </location>
</feature>
<evidence type="ECO:0000313" key="15">
    <source>
        <dbReference type="EMBL" id="KAI2662755.1"/>
    </source>
</evidence>
<feature type="domain" description="Pre-rRNA-processing protein RIX1 N-terminal" evidence="14">
    <location>
        <begin position="20"/>
        <end position="194"/>
    </location>
</feature>
<feature type="region of interest" description="Disordered" evidence="12">
    <location>
        <begin position="947"/>
        <end position="1058"/>
    </location>
</feature>
<keyword evidence="9" id="KW-0804">Transcription</keyword>
<dbReference type="SUPFAM" id="SSF48371">
    <property type="entry name" value="ARM repeat"/>
    <property type="match status" value="1"/>
</dbReference>
<evidence type="ECO:0000256" key="8">
    <source>
        <dbReference type="ARBA" id="ARBA00023159"/>
    </source>
</evidence>
<comment type="similarity">
    <text evidence="3">Belongs to the RIX1/PELP1 family.</text>
</comment>
<evidence type="ECO:0000256" key="5">
    <source>
        <dbReference type="ARBA" id="ARBA00022490"/>
    </source>
</evidence>
<feature type="compositionally biased region" description="Acidic residues" evidence="12">
    <location>
        <begin position="1200"/>
        <end position="1215"/>
    </location>
</feature>
<dbReference type="Pfam" id="PF08166">
    <property type="entry name" value="PELP1_HEAT"/>
    <property type="match status" value="2"/>
</dbReference>
<proteinExistence type="inferred from homology"/>
<evidence type="ECO:0000313" key="16">
    <source>
        <dbReference type="Proteomes" id="UP000830375"/>
    </source>
</evidence>
<feature type="compositionally biased region" description="Polar residues" evidence="12">
    <location>
        <begin position="947"/>
        <end position="976"/>
    </location>
</feature>
<evidence type="ECO:0000256" key="12">
    <source>
        <dbReference type="SAM" id="MobiDB-lite"/>
    </source>
</evidence>
<evidence type="ECO:0000256" key="2">
    <source>
        <dbReference type="ARBA" id="ARBA00004496"/>
    </source>
</evidence>
<evidence type="ECO:0000256" key="7">
    <source>
        <dbReference type="ARBA" id="ARBA00022737"/>
    </source>
</evidence>
<feature type="domain" description="PELP1 middle" evidence="13">
    <location>
        <begin position="623"/>
        <end position="683"/>
    </location>
</feature>
<keyword evidence="10" id="KW-0539">Nucleus</keyword>
<dbReference type="InterPro" id="IPR011989">
    <property type="entry name" value="ARM-like"/>
</dbReference>
<dbReference type="EMBL" id="JACTAM010000007">
    <property type="protein sequence ID" value="KAI2662755.1"/>
    <property type="molecule type" value="Genomic_DNA"/>
</dbReference>
<dbReference type="InterPro" id="IPR012583">
    <property type="entry name" value="RIX1_N"/>
</dbReference>
<dbReference type="Gene3D" id="1.25.10.10">
    <property type="entry name" value="Leucine-rich Repeat Variant"/>
    <property type="match status" value="1"/>
</dbReference>
<dbReference type="InterPro" id="IPR012980">
    <property type="entry name" value="PELP1_middle"/>
</dbReference>
<protein>
    <recommendedName>
        <fullName evidence="4">Proline-, glutamic acid- and leucine-rich protein 1</fullName>
    </recommendedName>
    <alternativeName>
        <fullName evidence="11">Modulator of non-genomic activity of estrogen receptor</fullName>
    </alternativeName>
</protein>
<keyword evidence="6" id="KW-0678">Repressor</keyword>
<evidence type="ECO:0000256" key="4">
    <source>
        <dbReference type="ARBA" id="ARBA00018417"/>
    </source>
</evidence>
<feature type="compositionally biased region" description="Polar residues" evidence="12">
    <location>
        <begin position="1178"/>
        <end position="1194"/>
    </location>
</feature>
<gene>
    <name evidence="15" type="ORF">H4Q32_001691</name>
</gene>
<dbReference type="Proteomes" id="UP000830375">
    <property type="component" value="Unassembled WGS sequence"/>
</dbReference>
<accession>A0ABQ8MIQ1</accession>
<evidence type="ECO:0000256" key="1">
    <source>
        <dbReference type="ARBA" id="ARBA00004123"/>
    </source>
</evidence>
<keyword evidence="16" id="KW-1185">Reference proteome</keyword>
<feature type="compositionally biased region" description="Acidic residues" evidence="12">
    <location>
        <begin position="977"/>
        <end position="1044"/>
    </location>
</feature>
<dbReference type="PANTHER" id="PTHR34105">
    <property type="entry name" value="PROLINE-, GLUTAMIC ACID- AND LEUCINE-RICH PROTEIN 1"/>
    <property type="match status" value="1"/>
</dbReference>
<sequence length="1272" mass="137217">MASAAWLHGPNITRLTEGLVSVLKEDRPEYLPALLANYREHGVVGAQSTGAVGGLVGISNARLGSSKTRFEGLCLLSVLVKDSSSEVFQQHCLSWLRTLQQVIQSQAPLPTVQLAVSVLQDLLQYSSQLPELAREVGLNSILGILTSLLSLKSECHLAAMKGMIACMIYYPRACGSLREKLAAYFLSKMDSDNPKVQEVACECYGRLPCLGGVLERGGGGRRAEGWTNHLHCLLASANGMLGQLYQGAEAEGTVQYEGPGVVLPFPPLDDVDPLLILQLHHRYKAVCLAIKHTLGADPASSVRLPVQHVLNLVCRALAVNTKSIVRLELSLYVHLGWLSHWAHLLQSEPGRACSWCSPQLHTRVRVVFIFVQPTPQFECNQAQTTSFRVSGCTPNMLSPTGEGCLKLLVLPSIHNDTLELLSALIKAVGGGLVQYSSVLTRLFSQSLSAWTPLPEASLGQQRAYSAVRVTVYRAIELWVRIGGASLLQGSPSHTELLFTHLMGDITPASEAVKLRSGQQSQSMNDLISSAGKSGPRRTKGLGMGDGISLQRKGDVLANQDTCVAALRALRQIILTSGTLLKEDLHKRIQDLVVPLCVRLQQQSHCVPEVGAVSGQYGSPAPRRELYRLLLALVLVPSPRWPPPLSCAVSAFSHGRRDRNIMVSSFCAEALTICNTLIHPRTPSISLPLSPLTLKSTPSAPVLASGQNPSLSIPTLLGGPTAGPPFPARHPMGLGPASLLGSLENHLPLAPPVVPTPAGTTATPGDLLLSPAQPGELPGLGAPEGQRQVFVRYDKEEPEDVEISLESDSDDSVVIMPVGMMEMQDGAANAQSLSQPAVPAVGGLQPSAPVVGEVGSVDTSLPNELPTSIPHQILPANANSINSFPGPSQTAQLVSLVPPLNSTTASLSASPAGLADSLTGGQQLQQMLMQTSPGGQPPTLGLSLQMQIQSQMAQNSRQLQQQPPANEVDQNVININSSDDEEEEEELEEEDELGEEEEEEEGLEDEEEEEECSDFMEDEEYCEGEDFEDYDDEEDEDEEESEEIQPLEGDNGRGMIGEEEAEVMIEAEEPQGIEMFCMEREREDKATVEEIENIGAVERNEPVVDKEEIESLVIGGDAEDAEGHEEDIRVEAVEPEAKTCEQEEVKPEDPAEDAGPSQQGQELTVEDEVQKQEPEIQPEDTTNQSAPSTSEQETLQSVAETAEEEVEKESGEQGDDSDARGTKRKMEDREEGESSEQGTEKKKKDDEAMASMLADFVDCPPDDDDHGASQSQS</sequence>
<evidence type="ECO:0000259" key="14">
    <source>
        <dbReference type="Pfam" id="PF08167"/>
    </source>
</evidence>
<keyword evidence="8" id="KW-0010">Activator</keyword>
<evidence type="ECO:0000256" key="11">
    <source>
        <dbReference type="ARBA" id="ARBA00030054"/>
    </source>
</evidence>